<dbReference type="EMBL" id="DF144348">
    <property type="protein sequence ID" value="GAA56708.1"/>
    <property type="molecule type" value="Genomic_DNA"/>
</dbReference>
<evidence type="ECO:0000256" key="1">
    <source>
        <dbReference type="SAM" id="MobiDB-lite"/>
    </source>
</evidence>
<accession>G7YUS8</accession>
<reference evidence="3" key="1">
    <citation type="journal article" date="2011" name="Genome Biol.">
        <title>The draft genome of the carcinogenic human liver fluke Clonorchis sinensis.</title>
        <authorList>
            <person name="Wang X."/>
            <person name="Chen W."/>
            <person name="Huang Y."/>
            <person name="Sun J."/>
            <person name="Men J."/>
            <person name="Liu H."/>
            <person name="Luo F."/>
            <person name="Guo L."/>
            <person name="Lv X."/>
            <person name="Deng C."/>
            <person name="Zhou C."/>
            <person name="Fan Y."/>
            <person name="Li X."/>
            <person name="Huang L."/>
            <person name="Hu Y."/>
            <person name="Liang C."/>
            <person name="Hu X."/>
            <person name="Xu J."/>
            <person name="Yu X."/>
        </authorList>
    </citation>
    <scope>NUCLEOTIDE SEQUENCE [LARGE SCALE GENOMIC DNA]</scope>
    <source>
        <strain evidence="3">Henan</strain>
    </source>
</reference>
<feature type="compositionally biased region" description="Polar residues" evidence="1">
    <location>
        <begin position="468"/>
        <end position="477"/>
    </location>
</feature>
<gene>
    <name evidence="3" type="ORF">CLF_111393</name>
</gene>
<keyword evidence="2" id="KW-0472">Membrane</keyword>
<dbReference type="Proteomes" id="UP000008909">
    <property type="component" value="Unassembled WGS sequence"/>
</dbReference>
<keyword evidence="2" id="KW-1133">Transmembrane helix</keyword>
<proteinExistence type="predicted"/>
<sequence length="603" mass="66848">MAGNKLSLPLPGLLFGTLLSLYWTSSIPVIALFIDLELAAKVEIKVDRMTITSHLSTNPARRLNISKKIRRSFFKKDVAVKCMSPSSLIVLVAYKCDFLGSGVFTAAKIYISNSAIYVVHRPKRRKLVCFLYRLVTPTRQPYRFPQYLISNREWISGALTSIWTIGFCLWSHFTSVERNIQWKNRIECSSLWKIGRAQLIGMTDPDKGAYVYLIDNFSSTTHNYTLCSLFHTTTSLLLAQIGRDSYLGLTNFRYSLPLAAICMINSATTAVDTSYGSEPTVFSGVAVNGNSVFIDLVSLKRDGSMSSEVQTCVRNDMVWSALIPGFHLTIGAESYAVHPFDGVKSMWGTVRPSSKYNLVYSLTNFQRTESAVAFLLNFWNLVRKDKCHFSSPGTKSLHCGLENSGSTGRFSTTSCDARLPVLSSDASPLLLQAPTTISLNSTASLSETGSLDEHCQLSGSSSGLKSSTNETRSQLNPTDREAADMMMGPLNKSSNVRTLKQAGQQIALQCTLFIDMCYLLETRIRAGFASGFISSNLSDSFGFTRAFNIIRQILWLHGSEASVSTLMLLSLMIDDDDEIRTIKVVPIGSFLSDLFRILYVRLD</sequence>
<feature type="transmembrane region" description="Helical" evidence="2">
    <location>
        <begin position="20"/>
        <end position="40"/>
    </location>
</feature>
<feature type="compositionally biased region" description="Low complexity" evidence="1">
    <location>
        <begin position="457"/>
        <end position="467"/>
    </location>
</feature>
<reference key="2">
    <citation type="submission" date="2011-10" db="EMBL/GenBank/DDBJ databases">
        <title>The genome and transcriptome sequence of Clonorchis sinensis provide insights into the carcinogenic liver fluke.</title>
        <authorList>
            <person name="Wang X."/>
            <person name="Huang Y."/>
            <person name="Chen W."/>
            <person name="Liu H."/>
            <person name="Guo L."/>
            <person name="Chen Y."/>
            <person name="Luo F."/>
            <person name="Zhou W."/>
            <person name="Sun J."/>
            <person name="Mao Q."/>
            <person name="Liang P."/>
            <person name="Zhou C."/>
            <person name="Tian Y."/>
            <person name="Men J."/>
            <person name="Lv X."/>
            <person name="Huang L."/>
            <person name="Zhou J."/>
            <person name="Hu Y."/>
            <person name="Li R."/>
            <person name="Zhang F."/>
            <person name="Lei H."/>
            <person name="Li X."/>
            <person name="Hu X."/>
            <person name="Liang C."/>
            <person name="Xu J."/>
            <person name="Wu Z."/>
            <person name="Yu X."/>
        </authorList>
    </citation>
    <scope>NUCLEOTIDE SEQUENCE</scope>
    <source>
        <strain>Henan</strain>
    </source>
</reference>
<name>G7YUS8_CLOSI</name>
<keyword evidence="2" id="KW-0812">Transmembrane</keyword>
<evidence type="ECO:0000313" key="4">
    <source>
        <dbReference type="Proteomes" id="UP000008909"/>
    </source>
</evidence>
<evidence type="ECO:0000313" key="3">
    <source>
        <dbReference type="EMBL" id="GAA56708.1"/>
    </source>
</evidence>
<feature type="region of interest" description="Disordered" evidence="1">
    <location>
        <begin position="452"/>
        <end position="477"/>
    </location>
</feature>
<keyword evidence="4" id="KW-1185">Reference proteome</keyword>
<dbReference type="AlphaFoldDB" id="G7YUS8"/>
<organism evidence="3 4">
    <name type="scientific">Clonorchis sinensis</name>
    <name type="common">Chinese liver fluke</name>
    <dbReference type="NCBI Taxonomy" id="79923"/>
    <lineage>
        <taxon>Eukaryota</taxon>
        <taxon>Metazoa</taxon>
        <taxon>Spiralia</taxon>
        <taxon>Lophotrochozoa</taxon>
        <taxon>Platyhelminthes</taxon>
        <taxon>Trematoda</taxon>
        <taxon>Digenea</taxon>
        <taxon>Opisthorchiida</taxon>
        <taxon>Opisthorchiata</taxon>
        <taxon>Opisthorchiidae</taxon>
        <taxon>Clonorchis</taxon>
    </lineage>
</organism>
<evidence type="ECO:0000256" key="2">
    <source>
        <dbReference type="SAM" id="Phobius"/>
    </source>
</evidence>
<protein>
    <submittedName>
        <fullName evidence="3">Uncharacterized protein</fullName>
    </submittedName>
</protein>